<sequence>MLKPLPAVEVALDDILQHEQKLQGDKGKSTRGIQSVALAAQGQGEQNKGFIPNKDNKYEPAKEGKFCRYCKMGGHLKEECYRLKNKKARMLKGALLLVQYLNQTHNMVISLLQGRVLAMRANLLQLALSTLPLKN</sequence>
<reference evidence="1 2" key="1">
    <citation type="submission" date="2024-04" db="EMBL/GenBank/DDBJ databases">
        <authorList>
            <person name="Fracassetti M."/>
        </authorList>
    </citation>
    <scope>NUCLEOTIDE SEQUENCE [LARGE SCALE GENOMIC DNA]</scope>
</reference>
<protein>
    <recommendedName>
        <fullName evidence="3">CCHC-type domain-containing protein</fullName>
    </recommendedName>
</protein>
<accession>A0AAV2FFZ2</accession>
<proteinExistence type="predicted"/>
<gene>
    <name evidence="1" type="ORF">LTRI10_LOCUS37013</name>
</gene>
<evidence type="ECO:0008006" key="3">
    <source>
        <dbReference type="Google" id="ProtNLM"/>
    </source>
</evidence>
<keyword evidence="2" id="KW-1185">Reference proteome</keyword>
<dbReference type="Proteomes" id="UP001497516">
    <property type="component" value="Chromosome 6"/>
</dbReference>
<evidence type="ECO:0000313" key="1">
    <source>
        <dbReference type="EMBL" id="CAL1396658.1"/>
    </source>
</evidence>
<evidence type="ECO:0000313" key="2">
    <source>
        <dbReference type="Proteomes" id="UP001497516"/>
    </source>
</evidence>
<name>A0AAV2FFZ2_9ROSI</name>
<organism evidence="1 2">
    <name type="scientific">Linum trigynum</name>
    <dbReference type="NCBI Taxonomy" id="586398"/>
    <lineage>
        <taxon>Eukaryota</taxon>
        <taxon>Viridiplantae</taxon>
        <taxon>Streptophyta</taxon>
        <taxon>Embryophyta</taxon>
        <taxon>Tracheophyta</taxon>
        <taxon>Spermatophyta</taxon>
        <taxon>Magnoliopsida</taxon>
        <taxon>eudicotyledons</taxon>
        <taxon>Gunneridae</taxon>
        <taxon>Pentapetalae</taxon>
        <taxon>rosids</taxon>
        <taxon>fabids</taxon>
        <taxon>Malpighiales</taxon>
        <taxon>Linaceae</taxon>
        <taxon>Linum</taxon>
    </lineage>
</organism>
<dbReference type="AlphaFoldDB" id="A0AAV2FFZ2"/>
<dbReference type="EMBL" id="OZ034819">
    <property type="protein sequence ID" value="CAL1396658.1"/>
    <property type="molecule type" value="Genomic_DNA"/>
</dbReference>